<dbReference type="EMBL" id="OCPC01000001">
    <property type="protein sequence ID" value="SOE13842.1"/>
    <property type="molecule type" value="Genomic_DNA"/>
</dbReference>
<gene>
    <name evidence="2" type="ORF">SAMN05877838_0953</name>
</gene>
<evidence type="ECO:0000259" key="1">
    <source>
        <dbReference type="Pfam" id="PF07995"/>
    </source>
</evidence>
<dbReference type="PANTHER" id="PTHR19328">
    <property type="entry name" value="HEDGEHOG-INTERACTING PROTEIN"/>
    <property type="match status" value="1"/>
</dbReference>
<dbReference type="PANTHER" id="PTHR19328:SF75">
    <property type="entry name" value="ALDOSE SUGAR DEHYDROGENASE YLII"/>
    <property type="match status" value="1"/>
</dbReference>
<proteinExistence type="predicted"/>
<organism evidence="2 3">
    <name type="scientific">Hoeflea halophila</name>
    <dbReference type="NCBI Taxonomy" id="714899"/>
    <lineage>
        <taxon>Bacteria</taxon>
        <taxon>Pseudomonadati</taxon>
        <taxon>Pseudomonadota</taxon>
        <taxon>Alphaproteobacteria</taxon>
        <taxon>Hyphomicrobiales</taxon>
        <taxon>Rhizobiaceae</taxon>
        <taxon>Hoeflea</taxon>
    </lineage>
</organism>
<evidence type="ECO:0000313" key="2">
    <source>
        <dbReference type="EMBL" id="SOE13842.1"/>
    </source>
</evidence>
<sequence>MAYTYPPAMQPIAMYDRIKTLLGVSTALLIGAATGTQAQQTFPTQEVDIKVEVLASGLDHPWGVEPLPDGSLLVTERSGALRLIRDGETTSPISGLPDIAVAGQGGLLDVALANDFATSRTIFISYSTRSDGGLGTAIARARLSEDGTALSDVQEIFRMNRFTKAGQHFGSRLAVAPDGSVFFTIGDRGESERAQDLDDHAGAVLRINADGTVPAGNPYAGGGGAAELWSKGHRNPQGLDIDSETGVLYSVEHGARGGDEVNRPEPGRNYGWPEISYGRHYSGAEIGIGTAAEGFEQPVHYWDPSIAPGGMAVYRGEMFPEWNGDLLVAALKFQLLVRLDLDPETGEVLTEERMLKGDYGRIRDVQVAADGSVLLATDEDNGSILRLSRASE</sequence>
<dbReference type="Gene3D" id="2.120.10.30">
    <property type="entry name" value="TolB, C-terminal domain"/>
    <property type="match status" value="1"/>
</dbReference>
<dbReference type="InterPro" id="IPR011042">
    <property type="entry name" value="6-blade_b-propeller_TolB-like"/>
</dbReference>
<dbReference type="AlphaFoldDB" id="A0A286I1C8"/>
<dbReference type="SUPFAM" id="SSF50952">
    <property type="entry name" value="Soluble quinoprotein glucose dehydrogenase"/>
    <property type="match status" value="1"/>
</dbReference>
<dbReference type="InterPro" id="IPR011041">
    <property type="entry name" value="Quinoprot_gluc/sorb_DH_b-prop"/>
</dbReference>
<reference evidence="3" key="1">
    <citation type="submission" date="2017-08" db="EMBL/GenBank/DDBJ databases">
        <authorList>
            <person name="Varghese N."/>
            <person name="Submissions S."/>
        </authorList>
    </citation>
    <scope>NUCLEOTIDE SEQUENCE [LARGE SCALE GENOMIC DNA]</scope>
    <source>
        <strain evidence="3">KCTC 23107</strain>
    </source>
</reference>
<feature type="domain" description="Glucose/Sorbosone dehydrogenase" evidence="1">
    <location>
        <begin position="58"/>
        <end position="386"/>
    </location>
</feature>
<dbReference type="Pfam" id="PF07995">
    <property type="entry name" value="GSDH"/>
    <property type="match status" value="1"/>
</dbReference>
<dbReference type="InterPro" id="IPR012938">
    <property type="entry name" value="Glc/Sorbosone_DH"/>
</dbReference>
<keyword evidence="3" id="KW-1185">Reference proteome</keyword>
<protein>
    <submittedName>
        <fullName evidence="2">Glucose/arabinose dehydrogenase</fullName>
    </submittedName>
</protein>
<dbReference type="RefSeq" id="WP_244577763.1">
    <property type="nucleotide sequence ID" value="NZ_OCPC01000001.1"/>
</dbReference>
<name>A0A286I1C8_9HYPH</name>
<accession>A0A286I1C8</accession>
<dbReference type="Proteomes" id="UP000219465">
    <property type="component" value="Unassembled WGS sequence"/>
</dbReference>
<evidence type="ECO:0000313" key="3">
    <source>
        <dbReference type="Proteomes" id="UP000219465"/>
    </source>
</evidence>